<dbReference type="SUPFAM" id="SSF56112">
    <property type="entry name" value="Protein kinase-like (PK-like)"/>
    <property type="match status" value="1"/>
</dbReference>
<evidence type="ECO:0000256" key="16">
    <source>
        <dbReference type="PROSITE-ProRule" id="PRU10141"/>
    </source>
</evidence>
<keyword evidence="9" id="KW-0418">Kinase</keyword>
<dbReference type="InterPro" id="IPR000014">
    <property type="entry name" value="PAS"/>
</dbReference>
<dbReference type="SMART" id="SM00220">
    <property type="entry name" value="S_TKc"/>
    <property type="match status" value="1"/>
</dbReference>
<evidence type="ECO:0000313" key="21">
    <source>
        <dbReference type="Proteomes" id="UP000327013"/>
    </source>
</evidence>
<keyword evidence="21" id="KW-1185">Reference proteome</keyword>
<evidence type="ECO:0000256" key="14">
    <source>
        <dbReference type="ARBA" id="ARBA00047899"/>
    </source>
</evidence>
<dbReference type="PROSITE" id="PS50112">
    <property type="entry name" value="PAS"/>
    <property type="match status" value="1"/>
</dbReference>
<dbReference type="InterPro" id="IPR013767">
    <property type="entry name" value="PAS_fold"/>
</dbReference>
<accession>A0A5N6R4A2</accession>
<dbReference type="EC" id="2.7.11.1" evidence="3"/>
<evidence type="ECO:0000256" key="5">
    <source>
        <dbReference type="ARBA" id="ARBA00022543"/>
    </source>
</evidence>
<dbReference type="PROSITE" id="PS00108">
    <property type="entry name" value="PROTEIN_KINASE_ST"/>
    <property type="match status" value="1"/>
</dbReference>
<comment type="catalytic activity">
    <reaction evidence="14">
        <text>L-threonyl-[protein] + ATP = O-phospho-L-threonyl-[protein] + ADP + H(+)</text>
        <dbReference type="Rhea" id="RHEA:46608"/>
        <dbReference type="Rhea" id="RHEA-COMP:11060"/>
        <dbReference type="Rhea" id="RHEA-COMP:11605"/>
        <dbReference type="ChEBI" id="CHEBI:15378"/>
        <dbReference type="ChEBI" id="CHEBI:30013"/>
        <dbReference type="ChEBI" id="CHEBI:30616"/>
        <dbReference type="ChEBI" id="CHEBI:61977"/>
        <dbReference type="ChEBI" id="CHEBI:456216"/>
        <dbReference type="EC" id="2.7.11.1"/>
    </reaction>
</comment>
<evidence type="ECO:0000256" key="4">
    <source>
        <dbReference type="ARBA" id="ARBA00022527"/>
    </source>
</evidence>
<keyword evidence="4" id="KW-0723">Serine/threonine-protein kinase</keyword>
<dbReference type="PROSITE" id="PS50011">
    <property type="entry name" value="PROTEIN_KINASE_DOM"/>
    <property type="match status" value="1"/>
</dbReference>
<dbReference type="EMBL" id="CM017325">
    <property type="protein sequence ID" value="KAE8055263.1"/>
    <property type="molecule type" value="Genomic_DNA"/>
</dbReference>
<evidence type="ECO:0000256" key="13">
    <source>
        <dbReference type="ARBA" id="ARBA00023170"/>
    </source>
</evidence>
<dbReference type="InterPro" id="IPR035965">
    <property type="entry name" value="PAS-like_dom_sf"/>
</dbReference>
<dbReference type="GO" id="GO:0016020">
    <property type="term" value="C:membrane"/>
    <property type="evidence" value="ECO:0007669"/>
    <property type="project" value="UniProtKB-SubCell"/>
</dbReference>
<evidence type="ECO:0000256" key="8">
    <source>
        <dbReference type="ARBA" id="ARBA00022741"/>
    </source>
</evidence>
<gene>
    <name evidence="20" type="ORF">FH972_012114</name>
</gene>
<dbReference type="Gene3D" id="1.10.510.10">
    <property type="entry name" value="Transferase(Phosphotransferase) domain 1"/>
    <property type="match status" value="1"/>
</dbReference>
<keyword evidence="5" id="KW-0600">Photoreceptor protein</keyword>
<evidence type="ECO:0000259" key="19">
    <source>
        <dbReference type="PROSITE" id="PS50112"/>
    </source>
</evidence>
<feature type="region of interest" description="Disordered" evidence="17">
    <location>
        <begin position="201"/>
        <end position="232"/>
    </location>
</feature>
<keyword evidence="8 16" id="KW-0547">Nucleotide-binding</keyword>
<dbReference type="Gene3D" id="3.30.200.20">
    <property type="entry name" value="Phosphorylase Kinase, domain 1"/>
    <property type="match status" value="1"/>
</dbReference>
<dbReference type="OrthoDB" id="339325at2759"/>
<dbReference type="AlphaFoldDB" id="A0A5N6R4A2"/>
<keyword evidence="11" id="KW-0157">Chromophore</keyword>
<dbReference type="InterPro" id="IPR000719">
    <property type="entry name" value="Prot_kinase_dom"/>
</dbReference>
<evidence type="ECO:0000256" key="7">
    <source>
        <dbReference type="ARBA" id="ARBA00022679"/>
    </source>
</evidence>
<dbReference type="PANTHER" id="PTHR23257">
    <property type="entry name" value="SERINE-THREONINE PROTEIN KINASE"/>
    <property type="match status" value="1"/>
</dbReference>
<dbReference type="InterPro" id="IPR017441">
    <property type="entry name" value="Protein_kinase_ATP_BS"/>
</dbReference>
<protein>
    <recommendedName>
        <fullName evidence="3">non-specific serine/threonine protein kinase</fullName>
        <ecNumber evidence="3">2.7.11.1</ecNumber>
    </recommendedName>
</protein>
<dbReference type="GO" id="GO:0004674">
    <property type="term" value="F:protein serine/threonine kinase activity"/>
    <property type="evidence" value="ECO:0007669"/>
    <property type="project" value="UniProtKB-KW"/>
</dbReference>
<dbReference type="InterPro" id="IPR011009">
    <property type="entry name" value="Kinase-like_dom_sf"/>
</dbReference>
<dbReference type="CDD" id="cd00130">
    <property type="entry name" value="PAS"/>
    <property type="match status" value="1"/>
</dbReference>
<dbReference type="GO" id="GO:0006355">
    <property type="term" value="P:regulation of DNA-templated transcription"/>
    <property type="evidence" value="ECO:0007669"/>
    <property type="project" value="InterPro"/>
</dbReference>
<evidence type="ECO:0000256" key="9">
    <source>
        <dbReference type="ARBA" id="ARBA00022777"/>
    </source>
</evidence>
<evidence type="ECO:0000313" key="20">
    <source>
        <dbReference type="EMBL" id="KAE8055263.1"/>
    </source>
</evidence>
<evidence type="ECO:0000256" key="6">
    <source>
        <dbReference type="ARBA" id="ARBA00022606"/>
    </source>
</evidence>
<feature type="domain" description="Protein kinase" evidence="18">
    <location>
        <begin position="362"/>
        <end position="620"/>
    </location>
</feature>
<dbReference type="PANTHER" id="PTHR23257:SF878">
    <property type="entry name" value="PAS DOMAIN-CONTAINING PROTEIN TYROSINE KINASE FAMILY PROTEIN"/>
    <property type="match status" value="1"/>
</dbReference>
<keyword evidence="7" id="KW-0808">Transferase</keyword>
<dbReference type="GO" id="GO:0007165">
    <property type="term" value="P:signal transduction"/>
    <property type="evidence" value="ECO:0007669"/>
    <property type="project" value="TreeGrafter"/>
</dbReference>
<dbReference type="FunFam" id="1.10.510.10:FF:000476">
    <property type="entry name" value="PAS domain-containing protein tyrosine kinase family protein"/>
    <property type="match status" value="1"/>
</dbReference>
<comment type="similarity">
    <text evidence="2">Belongs to the protein kinase superfamily. TKL Ser/Thr protein kinase family. RAF subfamily.</text>
</comment>
<dbReference type="Pfam" id="PF07714">
    <property type="entry name" value="PK_Tyr_Ser-Thr"/>
    <property type="match status" value="1"/>
</dbReference>
<dbReference type="InterPro" id="IPR050167">
    <property type="entry name" value="Ser_Thr_protein_kinase"/>
</dbReference>
<comment type="catalytic activity">
    <reaction evidence="15">
        <text>L-seryl-[protein] + ATP = O-phospho-L-seryl-[protein] + ADP + H(+)</text>
        <dbReference type="Rhea" id="RHEA:17989"/>
        <dbReference type="Rhea" id="RHEA-COMP:9863"/>
        <dbReference type="Rhea" id="RHEA-COMP:11604"/>
        <dbReference type="ChEBI" id="CHEBI:15378"/>
        <dbReference type="ChEBI" id="CHEBI:29999"/>
        <dbReference type="ChEBI" id="CHEBI:30616"/>
        <dbReference type="ChEBI" id="CHEBI:83421"/>
        <dbReference type="ChEBI" id="CHEBI:456216"/>
        <dbReference type="EC" id="2.7.11.1"/>
    </reaction>
</comment>
<dbReference type="NCBIfam" id="TIGR00229">
    <property type="entry name" value="sensory_box"/>
    <property type="match status" value="1"/>
</dbReference>
<evidence type="ECO:0000259" key="18">
    <source>
        <dbReference type="PROSITE" id="PS50011"/>
    </source>
</evidence>
<comment type="subcellular location">
    <subcellularLocation>
        <location evidence="1">Membrane</location>
    </subcellularLocation>
</comment>
<dbReference type="InterPro" id="IPR001245">
    <property type="entry name" value="Ser-Thr/Tyr_kinase_cat_dom"/>
</dbReference>
<dbReference type="Pfam" id="PF00989">
    <property type="entry name" value="PAS"/>
    <property type="match status" value="1"/>
</dbReference>
<feature type="domain" description="PAS" evidence="19">
    <location>
        <begin position="16"/>
        <end position="59"/>
    </location>
</feature>
<dbReference type="CDD" id="cd13999">
    <property type="entry name" value="STKc_MAP3K-like"/>
    <property type="match status" value="1"/>
</dbReference>
<name>A0A5N6R4A2_9ROSI</name>
<feature type="binding site" evidence="16">
    <location>
        <position position="389"/>
    </location>
    <ligand>
        <name>ATP</name>
        <dbReference type="ChEBI" id="CHEBI:30616"/>
    </ligand>
</feature>
<feature type="compositionally biased region" description="Polar residues" evidence="17">
    <location>
        <begin position="325"/>
        <end position="347"/>
    </location>
</feature>
<dbReference type="Proteomes" id="UP000327013">
    <property type="component" value="Chromosome 5"/>
</dbReference>
<dbReference type="PRINTS" id="PR00109">
    <property type="entry name" value="TYRKINASE"/>
</dbReference>
<dbReference type="GO" id="GO:0009881">
    <property type="term" value="F:photoreceptor activity"/>
    <property type="evidence" value="ECO:0007669"/>
    <property type="project" value="UniProtKB-KW"/>
</dbReference>
<keyword evidence="12" id="KW-0472">Membrane</keyword>
<evidence type="ECO:0000256" key="10">
    <source>
        <dbReference type="ARBA" id="ARBA00022840"/>
    </source>
</evidence>
<dbReference type="GO" id="GO:0005524">
    <property type="term" value="F:ATP binding"/>
    <property type="evidence" value="ECO:0007669"/>
    <property type="project" value="UniProtKB-UniRule"/>
</dbReference>
<feature type="region of interest" description="Disordered" evidence="17">
    <location>
        <begin position="318"/>
        <end position="347"/>
    </location>
</feature>
<organism evidence="20 21">
    <name type="scientific">Carpinus fangiana</name>
    <dbReference type="NCBI Taxonomy" id="176857"/>
    <lineage>
        <taxon>Eukaryota</taxon>
        <taxon>Viridiplantae</taxon>
        <taxon>Streptophyta</taxon>
        <taxon>Embryophyta</taxon>
        <taxon>Tracheophyta</taxon>
        <taxon>Spermatophyta</taxon>
        <taxon>Magnoliopsida</taxon>
        <taxon>eudicotyledons</taxon>
        <taxon>Gunneridae</taxon>
        <taxon>Pentapetalae</taxon>
        <taxon>rosids</taxon>
        <taxon>fabids</taxon>
        <taxon>Fagales</taxon>
        <taxon>Betulaceae</taxon>
        <taxon>Carpinus</taxon>
    </lineage>
</organism>
<reference evidence="20 21" key="1">
    <citation type="submission" date="2019-06" db="EMBL/GenBank/DDBJ databases">
        <title>A chromosomal-level reference genome of Carpinus fangiana (Coryloideae, Betulaceae).</title>
        <authorList>
            <person name="Yang X."/>
            <person name="Wang Z."/>
            <person name="Zhang L."/>
            <person name="Hao G."/>
            <person name="Liu J."/>
            <person name="Yang Y."/>
        </authorList>
    </citation>
    <scope>NUCLEOTIDE SEQUENCE [LARGE SCALE GENOMIC DNA]</scope>
    <source>
        <strain evidence="20">Cfa_2016G</strain>
        <tissue evidence="20">Leaf</tissue>
    </source>
</reference>
<dbReference type="InterPro" id="IPR008271">
    <property type="entry name" value="Ser/Thr_kinase_AS"/>
</dbReference>
<evidence type="ECO:0000256" key="12">
    <source>
        <dbReference type="ARBA" id="ARBA00023136"/>
    </source>
</evidence>
<keyword evidence="13" id="KW-0675">Receptor</keyword>
<evidence type="ECO:0000256" key="11">
    <source>
        <dbReference type="ARBA" id="ARBA00022991"/>
    </source>
</evidence>
<evidence type="ECO:0000256" key="15">
    <source>
        <dbReference type="ARBA" id="ARBA00048679"/>
    </source>
</evidence>
<dbReference type="PROSITE" id="PS00107">
    <property type="entry name" value="PROTEIN_KINASE_ATP"/>
    <property type="match status" value="1"/>
</dbReference>
<evidence type="ECO:0000256" key="1">
    <source>
        <dbReference type="ARBA" id="ARBA00004370"/>
    </source>
</evidence>
<evidence type="ECO:0000256" key="17">
    <source>
        <dbReference type="SAM" id="MobiDB-lite"/>
    </source>
</evidence>
<keyword evidence="6" id="KW-0716">Sensory transduction</keyword>
<proteinExistence type="inferred from homology"/>
<dbReference type="FunFam" id="3.30.200.20:FF:000060">
    <property type="entry name" value="Serine/threonine-protein kinase isoform 1"/>
    <property type="match status" value="1"/>
</dbReference>
<sequence length="635" mass="71077">MAISGAILDGATNVRNRSAENLYGWKEYEVLGQQVAELLIAEEYYTPLKNIMDRLSTGQSWSGRFPFKKRSGEIFMAIVTKSPLYEDAELAGFITVSCDATLYSRKGSDNLRTCQDHSRGSNLKRIQWHPRPPIVPVPQIASSVSNLASKLLLRRSGSDDTCSACDTSMGREDTAIHSEVVKSEKPSTLAAKVLAKFNIKGTRNSGKEDDGSIQENGANDSSARKVIGNPYSSREASTSYLCTTDTEDKGQIPPNNVYGHRTRKDFEETSFAAYSRECTKCFRLPRTGDPLPRLGYQVDANELEPEVSNLKALDIEEETQRQADNKQSTSSGESLGSHGSPSSKGENELNSIVDCEIHWEDLDFRDEIGQGSYGIVYRGLWNGSDVAIKVYFGNEYSERALSDYKKEIDIMKRLRHPNVLLFMGAVYTPERLAIVTEFLPRQEVGSLFKTLHRNSQALDIRRRLRMALDVARGMNYLHHRNPPIVHRDLKSSNLLVDKNWTVKVGDFGLSRLKNSTFITAKSGRGTPQWMAPEVLRNEPSNEKSDVFSFGVILWELMTESIPWNNLNSFQVVGVVGFMDRRLDLPEGLDPQVASIIQDCWQSDPEQRPSFEDIIQIMIALLQKASAGPTPRSSEP</sequence>
<evidence type="ECO:0000256" key="2">
    <source>
        <dbReference type="ARBA" id="ARBA00010507"/>
    </source>
</evidence>
<dbReference type="Gene3D" id="3.30.450.20">
    <property type="entry name" value="PAS domain"/>
    <property type="match status" value="1"/>
</dbReference>
<dbReference type="GO" id="GO:0005737">
    <property type="term" value="C:cytoplasm"/>
    <property type="evidence" value="ECO:0007669"/>
    <property type="project" value="TreeGrafter"/>
</dbReference>
<evidence type="ECO:0000256" key="3">
    <source>
        <dbReference type="ARBA" id="ARBA00012513"/>
    </source>
</evidence>
<dbReference type="SUPFAM" id="SSF55785">
    <property type="entry name" value="PYP-like sensor domain (PAS domain)"/>
    <property type="match status" value="1"/>
</dbReference>
<keyword evidence="10 16" id="KW-0067">ATP-binding</keyword>